<reference evidence="2 3" key="1">
    <citation type="submission" date="2019-07" db="EMBL/GenBank/DDBJ databases">
        <title>R&amp;d 2014.</title>
        <authorList>
            <person name="Klenk H.-P."/>
        </authorList>
    </citation>
    <scope>NUCLEOTIDE SEQUENCE [LARGE SCALE GENOMIC DNA]</scope>
    <source>
        <strain evidence="2 3">DSM 43868</strain>
    </source>
</reference>
<dbReference type="Proteomes" id="UP000319825">
    <property type="component" value="Unassembled WGS sequence"/>
</dbReference>
<dbReference type="AlphaFoldDB" id="A0A562IKP5"/>
<accession>A0A562IKP5</accession>
<proteinExistence type="predicted"/>
<evidence type="ECO:0000256" key="1">
    <source>
        <dbReference type="SAM" id="MobiDB-lite"/>
    </source>
</evidence>
<comment type="caution">
    <text evidence="2">The sequence shown here is derived from an EMBL/GenBank/DDBJ whole genome shotgun (WGS) entry which is preliminary data.</text>
</comment>
<evidence type="ECO:0000313" key="2">
    <source>
        <dbReference type="EMBL" id="TWH71184.1"/>
    </source>
</evidence>
<sequence length="71" mass="7781">MPEHSDGDDDPREDAPPCSKARGTAAAASRAPNMVTMTMNWIMGRVGSYRLAVQAMRYQSHQRARVSTSAE</sequence>
<protein>
    <submittedName>
        <fullName evidence="2">Uncharacterized protein</fullName>
    </submittedName>
</protein>
<name>A0A562IKP5_MICOL</name>
<organism evidence="2 3">
    <name type="scientific">Micromonospora olivasterospora</name>
    <dbReference type="NCBI Taxonomy" id="1880"/>
    <lineage>
        <taxon>Bacteria</taxon>
        <taxon>Bacillati</taxon>
        <taxon>Actinomycetota</taxon>
        <taxon>Actinomycetes</taxon>
        <taxon>Micromonosporales</taxon>
        <taxon>Micromonosporaceae</taxon>
        <taxon>Micromonospora</taxon>
    </lineage>
</organism>
<gene>
    <name evidence="2" type="ORF">JD77_06214</name>
</gene>
<feature type="compositionally biased region" description="Acidic residues" evidence="1">
    <location>
        <begin position="1"/>
        <end position="12"/>
    </location>
</feature>
<feature type="region of interest" description="Disordered" evidence="1">
    <location>
        <begin position="1"/>
        <end position="29"/>
    </location>
</feature>
<evidence type="ECO:0000313" key="3">
    <source>
        <dbReference type="Proteomes" id="UP000319825"/>
    </source>
</evidence>
<keyword evidence="3" id="KW-1185">Reference proteome</keyword>
<dbReference type="EMBL" id="VLKE01000001">
    <property type="protein sequence ID" value="TWH71184.1"/>
    <property type="molecule type" value="Genomic_DNA"/>
</dbReference>